<evidence type="ECO:0000313" key="4">
    <source>
        <dbReference type="Proteomes" id="UP000014060"/>
    </source>
</evidence>
<evidence type="ECO:0000256" key="1">
    <source>
        <dbReference type="SAM" id="Coils"/>
    </source>
</evidence>
<dbReference type="AlphaFoldDB" id="A0ABC9SUX2"/>
<protein>
    <recommendedName>
        <fullName evidence="2">DUF2357 domain-containing protein</fullName>
    </recommendedName>
</protein>
<organism evidence="3 4">
    <name type="scientific">Bacillus cereus TIAC219</name>
    <dbReference type="NCBI Taxonomy" id="718222"/>
    <lineage>
        <taxon>Bacteria</taxon>
        <taxon>Bacillati</taxon>
        <taxon>Bacillota</taxon>
        <taxon>Bacilli</taxon>
        <taxon>Bacillales</taxon>
        <taxon>Bacillaceae</taxon>
        <taxon>Bacillus</taxon>
        <taxon>Bacillus cereus group</taxon>
    </lineage>
</organism>
<comment type="caution">
    <text evidence="3">The sequence shown here is derived from an EMBL/GenBank/DDBJ whole genome shotgun (WGS) entry which is preliminary data.</text>
</comment>
<dbReference type="RefSeq" id="WP_000354150.1">
    <property type="nucleotide sequence ID" value="NZ_KB976041.1"/>
</dbReference>
<gene>
    <name evidence="3" type="ORF">IAY_03919</name>
</gene>
<dbReference type="InterPro" id="IPR018633">
    <property type="entry name" value="DUF2357"/>
</dbReference>
<proteinExistence type="predicted"/>
<dbReference type="Pfam" id="PF04411">
    <property type="entry name" value="PDDEXK_7"/>
    <property type="match status" value="1"/>
</dbReference>
<sequence>MDIPFEVVICQYNTKQVIRNFVTDEASLYKMNDEDIVNVTENLNLEVLFQSDISDSKLYMDGLDTLSLRDVEVDEDTGEVFLYPESSPVIIYENNKNSNGEYYPLIPGFYRIKVIVEQTTYYSWFKVNPKQITEEQWGVMRDEIEETMHGLAQDLVRKNASLGIHNENPLPINILRKLYIIKKNFSKWISSLRDIQEKPRSSIKKQYQLVAMGRAGEIDERTIKYRSRFPESRDQLYIPKHMIEYNLPENQWIIYIINFLLNEINELMRYLHEYINKVNQEIESQRKYSNDDHMQIRTKQNVLNELNEYRVFLKRLRNECSLIQETHWAQEIQGKKPRFLPHVIHLDLRYRKVYQLYRMLKNEKLSIVLDVNYDFYWKRTDLLYEIWGFLKVMRSLGSDRVGFKVKKGWIYDTSFINDTIKIPFLESGTTIEYQRDQIKLLLVYEEQLPFEDKNTSIEKPLFTRSNHNKPDTRIDVYMREEYIGGIIIDYKYRPQKYIWDSRKKNPFKQTDTMRQLSNYRTSIESSYIYGEKDPSRSYLYRPIHEVWAIFPRHEKNKPEENSLETDRIRLVQLSPQDEVDILEEMLLQAIEKVIEAY</sequence>
<feature type="domain" description="DUF2357" evidence="2">
    <location>
        <begin position="125"/>
        <end position="281"/>
    </location>
</feature>
<accession>A0ABC9SUX2</accession>
<evidence type="ECO:0000313" key="3">
    <source>
        <dbReference type="EMBL" id="EOQ59761.1"/>
    </source>
</evidence>
<dbReference type="Pfam" id="PF09823">
    <property type="entry name" value="DUF2357"/>
    <property type="match status" value="1"/>
</dbReference>
<dbReference type="Proteomes" id="UP000014060">
    <property type="component" value="Unassembled WGS sequence"/>
</dbReference>
<evidence type="ECO:0000259" key="2">
    <source>
        <dbReference type="Pfam" id="PF09823"/>
    </source>
</evidence>
<feature type="coiled-coil region" evidence="1">
    <location>
        <begin position="257"/>
        <end position="319"/>
    </location>
</feature>
<dbReference type="InterPro" id="IPR007505">
    <property type="entry name" value="PDDEXK_7"/>
</dbReference>
<name>A0ABC9SUX2_BACCE</name>
<keyword evidence="1" id="KW-0175">Coiled coil</keyword>
<dbReference type="EMBL" id="AHCJ01000052">
    <property type="protein sequence ID" value="EOQ59761.1"/>
    <property type="molecule type" value="Genomic_DNA"/>
</dbReference>
<reference evidence="3 4" key="1">
    <citation type="submission" date="2013-01" db="EMBL/GenBank/DDBJ databases">
        <title>The Genome Sequence of Bacillus cereus TIAC219.</title>
        <authorList>
            <consortium name="The Broad Institute Genome Sequencing Platform"/>
            <consortium name="The Broad Institute Genome Sequencing Center for Infectious Disease"/>
            <person name="Feldgarden M."/>
            <person name="Van der Auwera G.A."/>
            <person name="Mahillon J."/>
            <person name="Duprez V."/>
            <person name="Timmery S."/>
            <person name="Mattelet C."/>
            <person name="Dierick K."/>
            <person name="Sun M."/>
            <person name="Yu Z."/>
            <person name="Zhu L."/>
            <person name="Hu X."/>
            <person name="Shank E.B."/>
            <person name="Swiecicka I."/>
            <person name="Hansen B.M."/>
            <person name="Andrup L."/>
            <person name="Walker B."/>
            <person name="Young S.K."/>
            <person name="Zeng Q."/>
            <person name="Gargeya S."/>
            <person name="Fitzgerald M."/>
            <person name="Haas B."/>
            <person name="Abouelleil A."/>
            <person name="Alvarado L."/>
            <person name="Arachchi H.M."/>
            <person name="Berlin A.M."/>
            <person name="Chapman S.B."/>
            <person name="Dewar J."/>
            <person name="Goldberg J."/>
            <person name="Griggs A."/>
            <person name="Gujja S."/>
            <person name="Hansen M."/>
            <person name="Howarth C."/>
            <person name="Imamovic A."/>
            <person name="Larimer J."/>
            <person name="McCowan C."/>
            <person name="Murphy C."/>
            <person name="Neiman D."/>
            <person name="Pearson M."/>
            <person name="Priest M."/>
            <person name="Roberts A."/>
            <person name="Saif S."/>
            <person name="Shea T."/>
            <person name="Sisk P."/>
            <person name="Sykes S."/>
            <person name="Wortman J."/>
            <person name="Nusbaum C."/>
            <person name="Birren B."/>
        </authorList>
    </citation>
    <scope>NUCLEOTIDE SEQUENCE [LARGE SCALE GENOMIC DNA]</scope>
    <source>
        <strain evidence="3 4">TIAC219</strain>
    </source>
</reference>